<reference evidence="1" key="1">
    <citation type="journal article" date="2020" name="Stud. Mycol.">
        <title>101 Dothideomycetes genomes: a test case for predicting lifestyles and emergence of pathogens.</title>
        <authorList>
            <person name="Haridas S."/>
            <person name="Albert R."/>
            <person name="Binder M."/>
            <person name="Bloem J."/>
            <person name="Labutti K."/>
            <person name="Salamov A."/>
            <person name="Andreopoulos B."/>
            <person name="Baker S."/>
            <person name="Barry K."/>
            <person name="Bills G."/>
            <person name="Bluhm B."/>
            <person name="Cannon C."/>
            <person name="Castanera R."/>
            <person name="Culley D."/>
            <person name="Daum C."/>
            <person name="Ezra D."/>
            <person name="Gonzalez J."/>
            <person name="Henrissat B."/>
            <person name="Kuo A."/>
            <person name="Liang C."/>
            <person name="Lipzen A."/>
            <person name="Lutzoni F."/>
            <person name="Magnuson J."/>
            <person name="Mondo S."/>
            <person name="Nolan M."/>
            <person name="Ohm R."/>
            <person name="Pangilinan J."/>
            <person name="Park H.-J."/>
            <person name="Ramirez L."/>
            <person name="Alfaro M."/>
            <person name="Sun H."/>
            <person name="Tritt A."/>
            <person name="Yoshinaga Y."/>
            <person name="Zwiers L.-H."/>
            <person name="Turgeon B."/>
            <person name="Goodwin S."/>
            <person name="Spatafora J."/>
            <person name="Crous P."/>
            <person name="Grigoriev I."/>
        </authorList>
    </citation>
    <scope>NUCLEOTIDE SEQUENCE</scope>
    <source>
        <strain evidence="1">CBS 121167</strain>
    </source>
</reference>
<dbReference type="RefSeq" id="XP_033401282.1">
    <property type="nucleotide sequence ID" value="XM_033536472.1"/>
</dbReference>
<keyword evidence="2" id="KW-1185">Reference proteome</keyword>
<evidence type="ECO:0000313" key="1">
    <source>
        <dbReference type="EMBL" id="KAF2145570.1"/>
    </source>
</evidence>
<proteinExistence type="predicted"/>
<dbReference type="AlphaFoldDB" id="A0A6A6BN62"/>
<name>A0A6A6BN62_9PEZI</name>
<accession>A0A6A6BN62</accession>
<dbReference type="EMBL" id="ML995477">
    <property type="protein sequence ID" value="KAF2145570.1"/>
    <property type="molecule type" value="Genomic_DNA"/>
</dbReference>
<sequence>MSQVSPELPGYPNPKLPGQLVDLTGPQPRFIMTRTEKLDGPRACATLSHCWRANPALSTLTATNPEEMRRSIAVSALPKPFQDAIVVVERPSIRYL</sequence>
<evidence type="ECO:0000313" key="2">
    <source>
        <dbReference type="Proteomes" id="UP000799438"/>
    </source>
</evidence>
<dbReference type="GeneID" id="54293968"/>
<dbReference type="Proteomes" id="UP000799438">
    <property type="component" value="Unassembled WGS sequence"/>
</dbReference>
<organism evidence="1 2">
    <name type="scientific">Aplosporella prunicola CBS 121167</name>
    <dbReference type="NCBI Taxonomy" id="1176127"/>
    <lineage>
        <taxon>Eukaryota</taxon>
        <taxon>Fungi</taxon>
        <taxon>Dikarya</taxon>
        <taxon>Ascomycota</taxon>
        <taxon>Pezizomycotina</taxon>
        <taxon>Dothideomycetes</taxon>
        <taxon>Dothideomycetes incertae sedis</taxon>
        <taxon>Botryosphaeriales</taxon>
        <taxon>Aplosporellaceae</taxon>
        <taxon>Aplosporella</taxon>
    </lineage>
</organism>
<protein>
    <submittedName>
        <fullName evidence="1">Uncharacterized protein</fullName>
    </submittedName>
</protein>
<gene>
    <name evidence="1" type="ORF">K452DRAFT_220655</name>
</gene>